<dbReference type="SUPFAM" id="SSF55961">
    <property type="entry name" value="Bet v1-like"/>
    <property type="match status" value="1"/>
</dbReference>
<dbReference type="NCBIfam" id="TIGR01777">
    <property type="entry name" value="yfcH"/>
    <property type="match status" value="1"/>
</dbReference>
<dbReference type="EMBL" id="JAADZU010000047">
    <property type="protein sequence ID" value="NDK90800.1"/>
    <property type="molecule type" value="Genomic_DNA"/>
</dbReference>
<dbReference type="PANTHER" id="PTHR11092:SF0">
    <property type="entry name" value="EPIMERASE FAMILY PROTEIN SDR39U1"/>
    <property type="match status" value="1"/>
</dbReference>
<evidence type="ECO:0000256" key="1">
    <source>
        <dbReference type="ARBA" id="ARBA00009353"/>
    </source>
</evidence>
<dbReference type="SUPFAM" id="SSF51735">
    <property type="entry name" value="NAD(P)-binding Rossmann-fold domains"/>
    <property type="match status" value="1"/>
</dbReference>
<dbReference type="PANTHER" id="PTHR11092">
    <property type="entry name" value="SUGAR NUCLEOTIDE EPIMERASE RELATED"/>
    <property type="match status" value="1"/>
</dbReference>
<dbReference type="Gene3D" id="3.40.50.720">
    <property type="entry name" value="NAD(P)-binding Rossmann-like Domain"/>
    <property type="match status" value="1"/>
</dbReference>
<protein>
    <submittedName>
        <fullName evidence="4">TIGR01777 family protein</fullName>
    </submittedName>
</protein>
<comment type="caution">
    <text evidence="4">The sequence shown here is derived from an EMBL/GenBank/DDBJ whole genome shotgun (WGS) entry which is preliminary data.</text>
</comment>
<dbReference type="InterPro" id="IPR036291">
    <property type="entry name" value="NAD(P)-bd_dom_sf"/>
</dbReference>
<dbReference type="CDD" id="cd07820">
    <property type="entry name" value="SRPBCC_3"/>
    <property type="match status" value="1"/>
</dbReference>
<reference evidence="4 5" key="1">
    <citation type="submission" date="2020-01" db="EMBL/GenBank/DDBJ databases">
        <title>Investigation of new actinobacteria for the biodesulphurisation of diesel fuel.</title>
        <authorList>
            <person name="Athi Narayanan S.M."/>
        </authorList>
    </citation>
    <scope>NUCLEOTIDE SEQUENCE [LARGE SCALE GENOMIC DNA]</scope>
    <source>
        <strain evidence="4 5">213E</strain>
    </source>
</reference>
<dbReference type="InterPro" id="IPR023393">
    <property type="entry name" value="START-like_dom_sf"/>
</dbReference>
<sequence length="453" mass="49094">MGIEYSSVVDAPPDEVFAWHGRPGAIRRLVPPWQPMRVIEEASSLAGGRAILGLPGGLRWPADHQPAAYDPPWRFVDELGRDGLASLPVGLVGRWRHDHEFESVDPGRTRVIDRVDTPIPGRLLRQTFRYRHRQLADDVDAHHRARSWAATPVTVAVTGASGLVGSALTAFLTTGGHRVVRLVRRPASGPDERYWDPMDPADHLLQGVDAVVHLAGASIAGRFTGGHRTAIRDSRITPTRLLAERAAVSGGPGVFVSASAIGLYGYDRCDELLDESSSRGAGFLADVVAGWEAATSPAQAGGLRVVQVRTGIVQSGRGGTVALLRPLFTAGIGGRLGDGRQWTSWIDIEDLVDVYHRAILDPELAGPVNAVSPEPVRNDEYTRTLARVLNRPALLPVPSPVPELLLGRQGARELAFADQRVQPRILLERGHAFRRPDLEDSLRHQLGHIRGSG</sequence>
<evidence type="ECO:0000313" key="5">
    <source>
        <dbReference type="Proteomes" id="UP000466307"/>
    </source>
</evidence>
<evidence type="ECO:0000259" key="2">
    <source>
        <dbReference type="Pfam" id="PF01370"/>
    </source>
</evidence>
<dbReference type="AlphaFoldDB" id="A0A7K3LRG6"/>
<feature type="domain" description="DUF1731" evidence="3">
    <location>
        <begin position="397"/>
        <end position="444"/>
    </location>
</feature>
<dbReference type="InterPro" id="IPR010099">
    <property type="entry name" value="SDR39U1"/>
</dbReference>
<dbReference type="InterPro" id="IPR001509">
    <property type="entry name" value="Epimerase_deHydtase"/>
</dbReference>
<gene>
    <name evidence="4" type="ORF">GYA93_14590</name>
</gene>
<dbReference type="Pfam" id="PF08338">
    <property type="entry name" value="DUF1731"/>
    <property type="match status" value="1"/>
</dbReference>
<organism evidence="4 5">
    <name type="scientific">Gordonia desulfuricans</name>
    <dbReference type="NCBI Taxonomy" id="89051"/>
    <lineage>
        <taxon>Bacteria</taxon>
        <taxon>Bacillati</taxon>
        <taxon>Actinomycetota</taxon>
        <taxon>Actinomycetes</taxon>
        <taxon>Mycobacteriales</taxon>
        <taxon>Gordoniaceae</taxon>
        <taxon>Gordonia</taxon>
    </lineage>
</organism>
<name>A0A7K3LRG6_9ACTN</name>
<evidence type="ECO:0000259" key="3">
    <source>
        <dbReference type="Pfam" id="PF08338"/>
    </source>
</evidence>
<keyword evidence="5" id="KW-1185">Reference proteome</keyword>
<dbReference type="Proteomes" id="UP000466307">
    <property type="component" value="Unassembled WGS sequence"/>
</dbReference>
<evidence type="ECO:0000313" key="4">
    <source>
        <dbReference type="EMBL" id="NDK90800.1"/>
    </source>
</evidence>
<dbReference type="Gene3D" id="3.30.530.20">
    <property type="match status" value="1"/>
</dbReference>
<feature type="domain" description="NAD-dependent epimerase/dehydratase" evidence="2">
    <location>
        <begin position="155"/>
        <end position="363"/>
    </location>
</feature>
<dbReference type="RefSeq" id="WP_059037120.1">
    <property type="nucleotide sequence ID" value="NZ_JAADZU010000047.1"/>
</dbReference>
<dbReference type="Pfam" id="PF01370">
    <property type="entry name" value="Epimerase"/>
    <property type="match status" value="1"/>
</dbReference>
<accession>A0A7K3LRG6</accession>
<proteinExistence type="inferred from homology"/>
<dbReference type="InterPro" id="IPR013549">
    <property type="entry name" value="DUF1731"/>
</dbReference>
<comment type="similarity">
    <text evidence="1">Belongs to the NAD(P)-dependent epimerase/dehydratase family. SDR39U1 subfamily.</text>
</comment>